<dbReference type="AlphaFoldDB" id="A0A480B388"/>
<protein>
    <recommendedName>
        <fullName evidence="2">OmpA-like domain-containing protein</fullName>
    </recommendedName>
</protein>
<organism evidence="3 4">
    <name type="scientific">Pseudaquabacterium pictum</name>
    <dbReference type="NCBI Taxonomy" id="2315236"/>
    <lineage>
        <taxon>Bacteria</taxon>
        <taxon>Pseudomonadati</taxon>
        <taxon>Pseudomonadota</taxon>
        <taxon>Betaproteobacteria</taxon>
        <taxon>Burkholderiales</taxon>
        <taxon>Sphaerotilaceae</taxon>
        <taxon>Pseudaquabacterium</taxon>
    </lineage>
</organism>
<dbReference type="EMBL" id="BJCL01000017">
    <property type="protein sequence ID" value="GCL65498.1"/>
    <property type="molecule type" value="Genomic_DNA"/>
</dbReference>
<dbReference type="Proteomes" id="UP000301751">
    <property type="component" value="Unassembled WGS sequence"/>
</dbReference>
<evidence type="ECO:0000256" key="1">
    <source>
        <dbReference type="PROSITE-ProRule" id="PRU00473"/>
    </source>
</evidence>
<keyword evidence="1" id="KW-0472">Membrane</keyword>
<reference evidence="4" key="1">
    <citation type="submission" date="2019-03" db="EMBL/GenBank/DDBJ databases">
        <title>Aquabacterium pictum sp.nov., the first bacteriochlorophyll a-containing freshwater bacterium in the genus Aquabacterium of the class Betaproteobacteria.</title>
        <authorList>
            <person name="Hirose S."/>
            <person name="Tank M."/>
            <person name="Hara E."/>
            <person name="Tamaki H."/>
            <person name="Takaichi S."/>
            <person name="Haruta S."/>
            <person name="Hanada S."/>
        </authorList>
    </citation>
    <scope>NUCLEOTIDE SEQUENCE [LARGE SCALE GENOMIC DNA]</scope>
    <source>
        <strain evidence="4">W35</strain>
    </source>
</reference>
<dbReference type="OrthoDB" id="9775696at2"/>
<proteinExistence type="predicted"/>
<accession>A0A480B388</accession>
<dbReference type="InterPro" id="IPR006665">
    <property type="entry name" value="OmpA-like"/>
</dbReference>
<feature type="domain" description="OmpA-like" evidence="2">
    <location>
        <begin position="101"/>
        <end position="214"/>
    </location>
</feature>
<dbReference type="Pfam" id="PF00691">
    <property type="entry name" value="OmpA"/>
    <property type="match status" value="1"/>
</dbReference>
<dbReference type="SUPFAM" id="SSF103088">
    <property type="entry name" value="OmpA-like"/>
    <property type="match status" value="1"/>
</dbReference>
<dbReference type="RefSeq" id="WP_137735208.1">
    <property type="nucleotide sequence ID" value="NZ_BJCL01000017.1"/>
</dbReference>
<evidence type="ECO:0000313" key="4">
    <source>
        <dbReference type="Proteomes" id="UP000301751"/>
    </source>
</evidence>
<dbReference type="PROSITE" id="PS51257">
    <property type="entry name" value="PROKAR_LIPOPROTEIN"/>
    <property type="match status" value="1"/>
</dbReference>
<evidence type="ECO:0000259" key="2">
    <source>
        <dbReference type="PROSITE" id="PS51123"/>
    </source>
</evidence>
<name>A0A480B388_9BURK</name>
<dbReference type="Gene3D" id="3.30.1330.60">
    <property type="entry name" value="OmpA-like domain"/>
    <property type="match status" value="1"/>
</dbReference>
<comment type="caution">
    <text evidence="3">The sequence shown here is derived from an EMBL/GenBank/DDBJ whole genome shotgun (WGS) entry which is preliminary data.</text>
</comment>
<dbReference type="InterPro" id="IPR036737">
    <property type="entry name" value="OmpA-like_sf"/>
</dbReference>
<keyword evidence="4" id="KW-1185">Reference proteome</keyword>
<evidence type="ECO:0000313" key="3">
    <source>
        <dbReference type="EMBL" id="GCL65498.1"/>
    </source>
</evidence>
<gene>
    <name evidence="3" type="ORF">AQPW35_45790</name>
</gene>
<sequence length="235" mass="24063">MPISRTIYKAVTTAHTACCVGIGALLLTSCSTPPKPPSVDESTKRPVNARAAVDLKACQGDLSRATILVSEMARAGVVATTLAKALPVPGVASTGAADSGAAEATGNLVAVVPFGMGSAAWSVEQADAAALVRRAKDAAVIMIRGRTDATGDSLQETALARRRAEAAAEFLHQAGVPKDKLRLTWQGAGDPIAGLRPADRSQSRRVEIEFYTAAPMLVSLRSSAANGKGTTAASL</sequence>
<dbReference type="PROSITE" id="PS51123">
    <property type="entry name" value="OMPA_2"/>
    <property type="match status" value="1"/>
</dbReference>
<dbReference type="GO" id="GO:0016020">
    <property type="term" value="C:membrane"/>
    <property type="evidence" value="ECO:0007669"/>
    <property type="project" value="UniProtKB-UniRule"/>
</dbReference>